<keyword evidence="3" id="KW-1185">Reference proteome</keyword>
<dbReference type="EMBL" id="CP034562">
    <property type="protein sequence ID" value="AZQ63086.1"/>
    <property type="molecule type" value="Genomic_DNA"/>
</dbReference>
<organism evidence="2 3">
    <name type="scientific">Flammeovirga pectinis</name>
    <dbReference type="NCBI Taxonomy" id="2494373"/>
    <lineage>
        <taxon>Bacteria</taxon>
        <taxon>Pseudomonadati</taxon>
        <taxon>Bacteroidota</taxon>
        <taxon>Cytophagia</taxon>
        <taxon>Cytophagales</taxon>
        <taxon>Flammeovirgaceae</taxon>
        <taxon>Flammeovirga</taxon>
    </lineage>
</organism>
<reference evidence="2 3" key="1">
    <citation type="submission" date="2018-12" db="EMBL/GenBank/DDBJ databases">
        <title>Flammeovirga pectinis sp. nov., isolated from the gut of the Korean scallop, Patinopecten yessoensis.</title>
        <authorList>
            <person name="Bae J.-W."/>
            <person name="Jeong Y.-S."/>
            <person name="Kang W."/>
        </authorList>
    </citation>
    <scope>NUCLEOTIDE SEQUENCE [LARGE SCALE GENOMIC DNA]</scope>
    <source>
        <strain evidence="2 3">L12M1</strain>
    </source>
</reference>
<protein>
    <submittedName>
        <fullName evidence="2">MarR family transcriptional regulator</fullName>
    </submittedName>
</protein>
<dbReference type="InterPro" id="IPR036388">
    <property type="entry name" value="WH-like_DNA-bd_sf"/>
</dbReference>
<evidence type="ECO:0000259" key="1">
    <source>
        <dbReference type="PROSITE" id="PS50995"/>
    </source>
</evidence>
<accession>A0A3Q9FMQ9</accession>
<dbReference type="SUPFAM" id="SSF46785">
    <property type="entry name" value="Winged helix' DNA-binding domain"/>
    <property type="match status" value="1"/>
</dbReference>
<dbReference type="GO" id="GO:0006950">
    <property type="term" value="P:response to stress"/>
    <property type="evidence" value="ECO:0007669"/>
    <property type="project" value="TreeGrafter"/>
</dbReference>
<dbReference type="SMART" id="SM00347">
    <property type="entry name" value="HTH_MARR"/>
    <property type="match status" value="1"/>
</dbReference>
<dbReference type="KEGG" id="fll:EI427_12815"/>
<dbReference type="PRINTS" id="PR00598">
    <property type="entry name" value="HTHMARR"/>
</dbReference>
<dbReference type="InterPro" id="IPR000835">
    <property type="entry name" value="HTH_MarR-typ"/>
</dbReference>
<dbReference type="Gene3D" id="1.10.10.10">
    <property type="entry name" value="Winged helix-like DNA-binding domain superfamily/Winged helix DNA-binding domain"/>
    <property type="match status" value="1"/>
</dbReference>
<dbReference type="AlphaFoldDB" id="A0A3Q9FMQ9"/>
<dbReference type="Proteomes" id="UP000267268">
    <property type="component" value="Chromosome 1"/>
</dbReference>
<proteinExistence type="predicted"/>
<dbReference type="RefSeq" id="WP_126615238.1">
    <property type="nucleotide sequence ID" value="NZ_CP034562.1"/>
</dbReference>
<name>A0A3Q9FMQ9_9BACT</name>
<gene>
    <name evidence="2" type="ORF">EI427_12815</name>
</gene>
<dbReference type="GO" id="GO:0003700">
    <property type="term" value="F:DNA-binding transcription factor activity"/>
    <property type="evidence" value="ECO:0007669"/>
    <property type="project" value="InterPro"/>
</dbReference>
<dbReference type="OrthoDB" id="763883at2"/>
<evidence type="ECO:0000313" key="3">
    <source>
        <dbReference type="Proteomes" id="UP000267268"/>
    </source>
</evidence>
<evidence type="ECO:0000313" key="2">
    <source>
        <dbReference type="EMBL" id="AZQ63086.1"/>
    </source>
</evidence>
<dbReference type="PROSITE" id="PS50995">
    <property type="entry name" value="HTH_MARR_2"/>
    <property type="match status" value="1"/>
</dbReference>
<dbReference type="PANTHER" id="PTHR33164:SF101">
    <property type="entry name" value="TRANSCRIPTIONAL REPRESSOR MPRA"/>
    <property type="match status" value="1"/>
</dbReference>
<dbReference type="Pfam" id="PF01047">
    <property type="entry name" value="MarR"/>
    <property type="match status" value="1"/>
</dbReference>
<feature type="domain" description="HTH marR-type" evidence="1">
    <location>
        <begin position="1"/>
        <end position="150"/>
    </location>
</feature>
<dbReference type="PANTHER" id="PTHR33164">
    <property type="entry name" value="TRANSCRIPTIONAL REGULATOR, MARR FAMILY"/>
    <property type="match status" value="1"/>
</dbReference>
<sequence>MAKIDDEVKTRFQNNKHRLLTNVIFTSNWITGLTNSLFKQFGISREQFNILRILKGANDWKTMTDIKILMIHKTPNTTRLSDKLLDKGLVERKRSDTDRRIVYLRITQKGLDLLLEIDTEQEKSEIFSFLGNISDEEAGHFSQMLDRLREKHD</sequence>
<dbReference type="InterPro" id="IPR036390">
    <property type="entry name" value="WH_DNA-bd_sf"/>
</dbReference>
<dbReference type="InterPro" id="IPR039422">
    <property type="entry name" value="MarR/SlyA-like"/>
</dbReference>